<name>A0AA50HNF1_9GAMM</name>
<proteinExistence type="predicted"/>
<evidence type="ECO:0000313" key="3">
    <source>
        <dbReference type="Proteomes" id="UP001228139"/>
    </source>
</evidence>
<organism evidence="2 3">
    <name type="scientific">Erwinia pyri</name>
    <dbReference type="NCBI Taxonomy" id="3062598"/>
    <lineage>
        <taxon>Bacteria</taxon>
        <taxon>Pseudomonadati</taxon>
        <taxon>Pseudomonadota</taxon>
        <taxon>Gammaproteobacteria</taxon>
        <taxon>Enterobacterales</taxon>
        <taxon>Erwiniaceae</taxon>
        <taxon>Erwinia</taxon>
    </lineage>
</organism>
<protein>
    <submittedName>
        <fullName evidence="2">Uncharacterized protein</fullName>
    </submittedName>
</protein>
<keyword evidence="3" id="KW-1185">Reference proteome</keyword>
<dbReference type="RefSeq" id="WP_306213293.1">
    <property type="nucleotide sequence ID" value="NZ_CP132353.1"/>
</dbReference>
<evidence type="ECO:0000256" key="1">
    <source>
        <dbReference type="SAM" id="MobiDB-lite"/>
    </source>
</evidence>
<dbReference type="AlphaFoldDB" id="A0AA50HNF1"/>
<sequence>MNARGEKQRSEGDFAVSSYADDGADKIAGTGFSTGKGLAGAQERQYKSVSWPGKGKNKYFSLRFIYLTS</sequence>
<dbReference type="KEGG" id="epi:Q3V30_03830"/>
<gene>
    <name evidence="2" type="ORF">Q3V30_03830</name>
</gene>
<evidence type="ECO:0000313" key="2">
    <source>
        <dbReference type="EMBL" id="WLS81048.1"/>
    </source>
</evidence>
<feature type="region of interest" description="Disordered" evidence="1">
    <location>
        <begin position="33"/>
        <end position="56"/>
    </location>
</feature>
<dbReference type="Proteomes" id="UP001228139">
    <property type="component" value="Chromosome"/>
</dbReference>
<accession>A0AA50HNF1</accession>
<reference evidence="2 3" key="1">
    <citation type="submission" date="2023-07" db="EMBL/GenBank/DDBJ databases">
        <title>Pathogenic bacteria of pear tree diseases.</title>
        <authorList>
            <person name="Zhang Z."/>
            <person name="He L."/>
            <person name="Huang R."/>
        </authorList>
    </citation>
    <scope>NUCLEOTIDE SEQUENCE [LARGE SCALE GENOMIC DNA]</scope>
    <source>
        <strain evidence="2 3">DE2</strain>
    </source>
</reference>
<dbReference type="EMBL" id="CP132353">
    <property type="protein sequence ID" value="WLS81048.1"/>
    <property type="molecule type" value="Genomic_DNA"/>
</dbReference>